<dbReference type="GO" id="GO:0007094">
    <property type="term" value="P:mitotic spindle assembly checkpoint signaling"/>
    <property type="evidence" value="ECO:0007669"/>
    <property type="project" value="TreeGrafter"/>
</dbReference>
<keyword evidence="5 6" id="KW-0067">ATP-binding</keyword>
<dbReference type="PANTHER" id="PTHR22974">
    <property type="entry name" value="MIXED LINEAGE PROTEIN KINASE"/>
    <property type="match status" value="1"/>
</dbReference>
<dbReference type="FunFam" id="3.30.200.20:FF:000131">
    <property type="entry name" value="Dual specificity protein kinase TTK"/>
    <property type="match status" value="1"/>
</dbReference>
<dbReference type="GO" id="GO:0098813">
    <property type="term" value="P:nuclear chromosome segregation"/>
    <property type="evidence" value="ECO:0007669"/>
    <property type="project" value="UniProtKB-ARBA"/>
</dbReference>
<dbReference type="PROSITE" id="PS00107">
    <property type="entry name" value="PROTEIN_KINASE_ATP"/>
    <property type="match status" value="1"/>
</dbReference>
<dbReference type="CDD" id="cd14131">
    <property type="entry name" value="PKc_Mps1"/>
    <property type="match status" value="1"/>
</dbReference>
<evidence type="ECO:0000256" key="7">
    <source>
        <dbReference type="SAM" id="MobiDB-lite"/>
    </source>
</evidence>
<dbReference type="GO" id="GO:0033316">
    <property type="term" value="P:meiotic spindle assembly checkpoint signaling"/>
    <property type="evidence" value="ECO:0007669"/>
    <property type="project" value="TreeGrafter"/>
</dbReference>
<dbReference type="InterPro" id="IPR017441">
    <property type="entry name" value="Protein_kinase_ATP_BS"/>
</dbReference>
<dbReference type="GO" id="GO:0005634">
    <property type="term" value="C:nucleus"/>
    <property type="evidence" value="ECO:0007669"/>
    <property type="project" value="TreeGrafter"/>
</dbReference>
<name>A0A7D8YJY5_9HELO</name>
<keyword evidence="3 6" id="KW-0547">Nucleotide-binding</keyword>
<dbReference type="PROSITE" id="PS00108">
    <property type="entry name" value="PROTEIN_KINASE_ST"/>
    <property type="match status" value="1"/>
</dbReference>
<feature type="compositionally biased region" description="Basic residues" evidence="7">
    <location>
        <begin position="21"/>
        <end position="30"/>
    </location>
</feature>
<feature type="region of interest" description="Disordered" evidence="7">
    <location>
        <begin position="249"/>
        <end position="421"/>
    </location>
</feature>
<feature type="compositionally biased region" description="Polar residues" evidence="7">
    <location>
        <begin position="667"/>
        <end position="679"/>
    </location>
</feature>
<feature type="compositionally biased region" description="Polar residues" evidence="7">
    <location>
        <begin position="338"/>
        <end position="351"/>
    </location>
</feature>
<dbReference type="Proteomes" id="UP000481288">
    <property type="component" value="Unassembled WGS sequence"/>
</dbReference>
<feature type="domain" description="Protein kinase" evidence="8">
    <location>
        <begin position="497"/>
        <end position="785"/>
    </location>
</feature>
<feature type="compositionally biased region" description="Basic and acidic residues" evidence="7">
    <location>
        <begin position="91"/>
        <end position="100"/>
    </location>
</feature>
<dbReference type="GO" id="GO:0004712">
    <property type="term" value="F:protein serine/threonine/tyrosine kinase activity"/>
    <property type="evidence" value="ECO:0007669"/>
    <property type="project" value="TreeGrafter"/>
</dbReference>
<reference evidence="9 10" key="1">
    <citation type="submission" date="2018-05" db="EMBL/GenBank/DDBJ databases">
        <title>Whole genome sequencing for identification of molecular markers to develop diagnostic detection tools for the regulated plant pathogen Lachnellula willkommii.</title>
        <authorList>
            <person name="Giroux E."/>
            <person name="Bilodeau G."/>
        </authorList>
    </citation>
    <scope>NUCLEOTIDE SEQUENCE [LARGE SCALE GENOMIC DNA]</scope>
    <source>
        <strain evidence="9 10">CBS 625.97</strain>
    </source>
</reference>
<feature type="compositionally biased region" description="Polar residues" evidence="7">
    <location>
        <begin position="222"/>
        <end position="233"/>
    </location>
</feature>
<dbReference type="GO" id="GO:0000776">
    <property type="term" value="C:kinetochore"/>
    <property type="evidence" value="ECO:0007669"/>
    <property type="project" value="TreeGrafter"/>
</dbReference>
<keyword evidence="4 9" id="KW-0418">Kinase</keyword>
<dbReference type="Gene3D" id="3.30.200.20">
    <property type="entry name" value="Phosphorylase Kinase, domain 1"/>
    <property type="match status" value="1"/>
</dbReference>
<protein>
    <submittedName>
        <fullName evidence="9">Serine/threonine-protein kinase MPS1</fullName>
    </submittedName>
</protein>
<organism evidence="9 10">
    <name type="scientific">Lachnellula cervina</name>
    <dbReference type="NCBI Taxonomy" id="1316786"/>
    <lineage>
        <taxon>Eukaryota</taxon>
        <taxon>Fungi</taxon>
        <taxon>Dikarya</taxon>
        <taxon>Ascomycota</taxon>
        <taxon>Pezizomycotina</taxon>
        <taxon>Leotiomycetes</taxon>
        <taxon>Helotiales</taxon>
        <taxon>Lachnaceae</taxon>
        <taxon>Lachnellula</taxon>
    </lineage>
</organism>
<dbReference type="InterPro" id="IPR027084">
    <property type="entry name" value="Mps1_cat"/>
</dbReference>
<dbReference type="InterPro" id="IPR008271">
    <property type="entry name" value="Ser/Thr_kinase_AS"/>
</dbReference>
<dbReference type="InterPro" id="IPR000719">
    <property type="entry name" value="Prot_kinase_dom"/>
</dbReference>
<evidence type="ECO:0000256" key="4">
    <source>
        <dbReference type="ARBA" id="ARBA00022777"/>
    </source>
</evidence>
<dbReference type="SUPFAM" id="SSF56112">
    <property type="entry name" value="Protein kinase-like (PK-like)"/>
    <property type="match status" value="1"/>
</dbReference>
<feature type="compositionally biased region" description="Low complexity" evidence="7">
    <location>
        <begin position="296"/>
        <end position="321"/>
    </location>
</feature>
<feature type="compositionally biased region" description="Low complexity" evidence="7">
    <location>
        <begin position="130"/>
        <end position="147"/>
    </location>
</feature>
<dbReference type="AlphaFoldDB" id="A0A7D8YJY5"/>
<keyword evidence="1" id="KW-0723">Serine/threonine-protein kinase</keyword>
<gene>
    <name evidence="9" type="primary">MPS1</name>
    <name evidence="9" type="ORF">LCER1_G007547</name>
</gene>
<evidence type="ECO:0000256" key="3">
    <source>
        <dbReference type="ARBA" id="ARBA00022741"/>
    </source>
</evidence>
<dbReference type="FunFam" id="1.10.510.10:FF:000377">
    <property type="entry name" value="Checkpoint protein kinase"/>
    <property type="match status" value="1"/>
</dbReference>
<evidence type="ECO:0000313" key="10">
    <source>
        <dbReference type="Proteomes" id="UP000481288"/>
    </source>
</evidence>
<evidence type="ECO:0000259" key="8">
    <source>
        <dbReference type="PROSITE" id="PS50011"/>
    </source>
</evidence>
<feature type="region of interest" description="Disordered" evidence="7">
    <location>
        <begin position="83"/>
        <end position="237"/>
    </location>
</feature>
<feature type="binding site" evidence="6">
    <location>
        <position position="525"/>
    </location>
    <ligand>
        <name>ATP</name>
        <dbReference type="ChEBI" id="CHEBI:30616"/>
    </ligand>
</feature>
<proteinExistence type="predicted"/>
<dbReference type="GO" id="GO:0005524">
    <property type="term" value="F:ATP binding"/>
    <property type="evidence" value="ECO:0007669"/>
    <property type="project" value="UniProtKB-UniRule"/>
</dbReference>
<feature type="compositionally biased region" description="Acidic residues" evidence="7">
    <location>
        <begin position="280"/>
        <end position="289"/>
    </location>
</feature>
<comment type="caution">
    <text evidence="9">The sequence shown here is derived from an EMBL/GenBank/DDBJ whole genome shotgun (WGS) entry which is preliminary data.</text>
</comment>
<dbReference type="PANTHER" id="PTHR22974:SF21">
    <property type="entry name" value="DUAL SPECIFICITY PROTEIN KINASE TTK"/>
    <property type="match status" value="1"/>
</dbReference>
<sequence>MATASPTPMGSSHFGSLSRRPSSRQTHKPTRPPLTRSDSVPPGSHARTYSLNDSSDDEIVIPMMKFSAETNALLNDAALAVERSPPSLERNTSDPEEVYKFRGVNTSQDGTSPPGTQVHSPFPRRIVRLSGTPGSSTLRRRSSTLSSAVRKHNEQQAAPKAESPLDLSTPAPVPRTVRIPITHSGSQGRSGGSSGHASSKTDSVSRNEDGEPGSQGYPATIVRSQLATSQGSVSRYGGIGRARYGEEVGLQSSMRTKPKINGRFLSGPARRGRIRKNDEEQSPLEEQGDGLDAVGSSQEPQSQESQAPESQSQNPSSQESEVNQDLYPPSYRDFASGSPVSSKEAINSILRSKSPPPPTLSSSHRPAGGDLNARAPLQPIQPVFKVPAPRPDLPSAHDQENEAPPTFKRNKQAPLIHLDKLEKVPVRPESLDMSALRSAGSPERRALAPRSHNTPRRPAPPPPKMSILDAATSTAGAATTANAGGKRNRMKVNGKYYTRLDCIGRGGSSRVYRVMAENSKFFALKRVTFDDGVDDMTRRGFEGEIDLLEKLKGVDRVIRLYDHEMNEEKGILSVLMEMGELDMKKILDMRLGIENAKFDASFVRHYWKEMLSCLEAIHEHDVVHSDLKPHNFVLVQGKLKLIDFGIANAIQPDETVNVHRETQIGTPNYMSPESLQDSNAKPDSRGRIANGPKLMKLGKPSDIWSLGCILYQMTYGRPPFDHIQNQIQRCHAIINHNYHIEYPTLGVGNVPVPGSLIKTLKKCLYRDQHKRPSATELLSDTDPFLNPIDYDELALPITEELLGRILLNVASKIKYAAPTEGELLKLWPQGYFERLRKNLADGKPL</sequence>
<feature type="compositionally biased region" description="Low complexity" evidence="7">
    <location>
        <begin position="470"/>
        <end position="485"/>
    </location>
</feature>
<dbReference type="Gene3D" id="1.10.510.10">
    <property type="entry name" value="Transferase(Phosphotransferase) domain 1"/>
    <property type="match status" value="1"/>
</dbReference>
<keyword evidence="10" id="KW-1185">Reference proteome</keyword>
<evidence type="ECO:0000256" key="5">
    <source>
        <dbReference type="ARBA" id="ARBA00022840"/>
    </source>
</evidence>
<dbReference type="EMBL" id="QGMG01000558">
    <property type="protein sequence ID" value="TVY52724.1"/>
    <property type="molecule type" value="Genomic_DNA"/>
</dbReference>
<feature type="region of interest" description="Disordered" evidence="7">
    <location>
        <begin position="434"/>
        <end position="486"/>
    </location>
</feature>
<dbReference type="GO" id="GO:0034501">
    <property type="term" value="P:protein localization to kinetochore"/>
    <property type="evidence" value="ECO:0007669"/>
    <property type="project" value="TreeGrafter"/>
</dbReference>
<accession>A0A7D8YJY5</accession>
<evidence type="ECO:0000256" key="6">
    <source>
        <dbReference type="PROSITE-ProRule" id="PRU10141"/>
    </source>
</evidence>
<feature type="compositionally biased region" description="Polar residues" evidence="7">
    <location>
        <begin position="104"/>
        <end position="119"/>
    </location>
</feature>
<evidence type="ECO:0000313" key="9">
    <source>
        <dbReference type="EMBL" id="TVY52724.1"/>
    </source>
</evidence>
<dbReference type="InterPro" id="IPR011009">
    <property type="entry name" value="Kinase-like_dom_sf"/>
</dbReference>
<feature type="compositionally biased region" description="Polar residues" evidence="7">
    <location>
        <begin position="1"/>
        <end position="20"/>
    </location>
</feature>
<dbReference type="PROSITE" id="PS50011">
    <property type="entry name" value="PROTEIN_KINASE_DOM"/>
    <property type="match status" value="1"/>
</dbReference>
<feature type="region of interest" description="Disordered" evidence="7">
    <location>
        <begin position="1"/>
        <end position="57"/>
    </location>
</feature>
<feature type="region of interest" description="Disordered" evidence="7">
    <location>
        <begin position="667"/>
        <end position="692"/>
    </location>
</feature>
<dbReference type="SMART" id="SM00220">
    <property type="entry name" value="S_TKc"/>
    <property type="match status" value="1"/>
</dbReference>
<dbReference type="Pfam" id="PF00069">
    <property type="entry name" value="Pkinase"/>
    <property type="match status" value="1"/>
</dbReference>
<dbReference type="OrthoDB" id="20524at2759"/>
<keyword evidence="2" id="KW-0808">Transferase</keyword>
<evidence type="ECO:0000256" key="1">
    <source>
        <dbReference type="ARBA" id="ARBA00022527"/>
    </source>
</evidence>
<dbReference type="GO" id="GO:0004674">
    <property type="term" value="F:protein serine/threonine kinase activity"/>
    <property type="evidence" value="ECO:0007669"/>
    <property type="project" value="UniProtKB-KW"/>
</dbReference>
<evidence type="ECO:0000256" key="2">
    <source>
        <dbReference type="ARBA" id="ARBA00022679"/>
    </source>
</evidence>